<evidence type="ECO:0000256" key="6">
    <source>
        <dbReference type="ARBA" id="ARBA00023242"/>
    </source>
</evidence>
<dbReference type="STRING" id="4846.A0A367JXL0"/>
<dbReference type="SUPFAM" id="SSF57667">
    <property type="entry name" value="beta-beta-alpha zinc fingers"/>
    <property type="match status" value="2"/>
</dbReference>
<keyword evidence="5" id="KW-0862">Zinc</keyword>
<evidence type="ECO:0000256" key="8">
    <source>
        <dbReference type="SAM" id="Coils"/>
    </source>
</evidence>
<comment type="subcellular location">
    <subcellularLocation>
        <location evidence="1">Nucleus</location>
    </subcellularLocation>
</comment>
<evidence type="ECO:0000256" key="4">
    <source>
        <dbReference type="ARBA" id="ARBA00022771"/>
    </source>
</evidence>
<dbReference type="GO" id="GO:0008270">
    <property type="term" value="F:zinc ion binding"/>
    <property type="evidence" value="ECO:0007669"/>
    <property type="project" value="UniProtKB-KW"/>
</dbReference>
<keyword evidence="2" id="KW-0479">Metal-binding</keyword>
<accession>A0A367JXL0</accession>
<evidence type="ECO:0000259" key="10">
    <source>
        <dbReference type="PROSITE" id="PS50157"/>
    </source>
</evidence>
<dbReference type="PROSITE" id="PS50157">
    <property type="entry name" value="ZINC_FINGER_C2H2_2"/>
    <property type="match status" value="3"/>
</dbReference>
<dbReference type="GO" id="GO:0005634">
    <property type="term" value="C:nucleus"/>
    <property type="evidence" value="ECO:0007669"/>
    <property type="project" value="UniProtKB-SubCell"/>
</dbReference>
<dbReference type="Proteomes" id="UP000253551">
    <property type="component" value="Unassembled WGS sequence"/>
</dbReference>
<feature type="domain" description="C2H2-type" evidence="10">
    <location>
        <begin position="54"/>
        <end position="81"/>
    </location>
</feature>
<reference evidence="11 12" key="1">
    <citation type="journal article" date="2018" name="G3 (Bethesda)">
        <title>Phylogenetic and Phylogenomic Definition of Rhizopus Species.</title>
        <authorList>
            <person name="Gryganskyi A.P."/>
            <person name="Golan J."/>
            <person name="Dolatabadi S."/>
            <person name="Mondo S."/>
            <person name="Robb S."/>
            <person name="Idnurm A."/>
            <person name="Muszewska A."/>
            <person name="Steczkiewicz K."/>
            <person name="Masonjones S."/>
            <person name="Liao H.L."/>
            <person name="Gajdeczka M.T."/>
            <person name="Anike F."/>
            <person name="Vuek A."/>
            <person name="Anishchenko I.M."/>
            <person name="Voigt K."/>
            <person name="de Hoog G.S."/>
            <person name="Smith M.E."/>
            <person name="Heitman J."/>
            <person name="Vilgalys R."/>
            <person name="Stajich J.E."/>
        </authorList>
    </citation>
    <scope>NUCLEOTIDE SEQUENCE [LARGE SCALE GENOMIC DNA]</scope>
    <source>
        <strain evidence="11 12">LSU 92-RS-03</strain>
    </source>
</reference>
<dbReference type="EMBL" id="PJQM01002521">
    <property type="protein sequence ID" value="RCH94732.1"/>
    <property type="molecule type" value="Genomic_DNA"/>
</dbReference>
<evidence type="ECO:0000256" key="2">
    <source>
        <dbReference type="ARBA" id="ARBA00022723"/>
    </source>
</evidence>
<name>A0A367JXL0_RHIST</name>
<dbReference type="InterPro" id="IPR036236">
    <property type="entry name" value="Znf_C2H2_sf"/>
</dbReference>
<evidence type="ECO:0000313" key="12">
    <source>
        <dbReference type="Proteomes" id="UP000253551"/>
    </source>
</evidence>
<organism evidence="11 12">
    <name type="scientific">Rhizopus stolonifer</name>
    <name type="common">Rhizopus nigricans</name>
    <dbReference type="NCBI Taxonomy" id="4846"/>
    <lineage>
        <taxon>Eukaryota</taxon>
        <taxon>Fungi</taxon>
        <taxon>Fungi incertae sedis</taxon>
        <taxon>Mucoromycota</taxon>
        <taxon>Mucoromycotina</taxon>
        <taxon>Mucoromycetes</taxon>
        <taxon>Mucorales</taxon>
        <taxon>Mucorineae</taxon>
        <taxon>Rhizopodaceae</taxon>
        <taxon>Rhizopus</taxon>
    </lineage>
</organism>
<proteinExistence type="predicted"/>
<feature type="domain" description="C2H2-type" evidence="10">
    <location>
        <begin position="16"/>
        <end position="46"/>
    </location>
</feature>
<protein>
    <recommendedName>
        <fullName evidence="10">C2H2-type domain-containing protein</fullName>
    </recommendedName>
</protein>
<dbReference type="PROSITE" id="PS00028">
    <property type="entry name" value="ZINC_FINGER_C2H2_1"/>
    <property type="match status" value="2"/>
</dbReference>
<dbReference type="AlphaFoldDB" id="A0A367JXL0"/>
<evidence type="ECO:0000313" key="11">
    <source>
        <dbReference type="EMBL" id="RCH94732.1"/>
    </source>
</evidence>
<keyword evidence="8" id="KW-0175">Coiled coil</keyword>
<evidence type="ECO:0000256" key="7">
    <source>
        <dbReference type="PROSITE-ProRule" id="PRU00042"/>
    </source>
</evidence>
<dbReference type="GO" id="GO:0000981">
    <property type="term" value="F:DNA-binding transcription factor activity, RNA polymerase II-specific"/>
    <property type="evidence" value="ECO:0007669"/>
    <property type="project" value="TreeGrafter"/>
</dbReference>
<dbReference type="FunFam" id="3.30.160.60:FF:002343">
    <property type="entry name" value="Zinc finger protein 33A"/>
    <property type="match status" value="1"/>
</dbReference>
<dbReference type="Pfam" id="PF00096">
    <property type="entry name" value="zf-C2H2"/>
    <property type="match status" value="1"/>
</dbReference>
<evidence type="ECO:0000256" key="1">
    <source>
        <dbReference type="ARBA" id="ARBA00004123"/>
    </source>
</evidence>
<dbReference type="GO" id="GO:0000978">
    <property type="term" value="F:RNA polymerase II cis-regulatory region sequence-specific DNA binding"/>
    <property type="evidence" value="ECO:0007669"/>
    <property type="project" value="TreeGrafter"/>
</dbReference>
<keyword evidence="6" id="KW-0539">Nucleus</keyword>
<keyword evidence="4 7" id="KW-0863">Zinc-finger</keyword>
<dbReference type="SMART" id="SM00355">
    <property type="entry name" value="ZnF_C2H2"/>
    <property type="match status" value="3"/>
</dbReference>
<dbReference type="PANTHER" id="PTHR45718">
    <property type="entry name" value="TRANSCRIPTIONAL ACTIVATOR CUBITUS INTERRUPTUS"/>
    <property type="match status" value="1"/>
</dbReference>
<keyword evidence="12" id="KW-1185">Reference proteome</keyword>
<dbReference type="InterPro" id="IPR013087">
    <property type="entry name" value="Znf_C2H2_type"/>
</dbReference>
<feature type="region of interest" description="Disordered" evidence="9">
    <location>
        <begin position="104"/>
        <end position="138"/>
    </location>
</feature>
<dbReference type="PANTHER" id="PTHR45718:SF4">
    <property type="entry name" value="TRANSCRIPTIONAL ACTIVATOR CUBITUS INTERRUPTUS"/>
    <property type="match status" value="1"/>
</dbReference>
<gene>
    <name evidence="11" type="ORF">CU098_002607</name>
</gene>
<evidence type="ECO:0000256" key="9">
    <source>
        <dbReference type="SAM" id="MobiDB-lite"/>
    </source>
</evidence>
<dbReference type="OrthoDB" id="3437960at2759"/>
<feature type="domain" description="C2H2-type" evidence="10">
    <location>
        <begin position="82"/>
        <end position="111"/>
    </location>
</feature>
<keyword evidence="3" id="KW-0677">Repeat</keyword>
<feature type="coiled-coil region" evidence="8">
    <location>
        <begin position="183"/>
        <end position="224"/>
    </location>
</feature>
<evidence type="ECO:0000256" key="3">
    <source>
        <dbReference type="ARBA" id="ARBA00022737"/>
    </source>
</evidence>
<comment type="caution">
    <text evidence="11">The sequence shown here is derived from an EMBL/GenBank/DDBJ whole genome shotgun (WGS) entry which is preliminary data.</text>
</comment>
<sequence length="232" mass="26814">MEQISFPEEQEASGPLVCQWRDCNKAFTGHPSLAVHLSDDHVGWKKGDYFCEWTNCARRGAKCHNRFALMMHLRIHTGEKPFECTYSDCGQAFGRMDALTRHKRTEHGEDSIPQPALTMKRTTNKKTPSEPKPKKARISGKYPIASLCPDDNSNEEEERENLVTVENTSNKLLLNVTSDYSQYRIAKAQLNYLLRENEMLQEEYDIAQKKIKRLKTEREVLLESAMLHDHDE</sequence>
<evidence type="ECO:0000256" key="5">
    <source>
        <dbReference type="ARBA" id="ARBA00022833"/>
    </source>
</evidence>
<dbReference type="InterPro" id="IPR043359">
    <property type="entry name" value="GLI-like"/>
</dbReference>
<dbReference type="Gene3D" id="3.30.160.60">
    <property type="entry name" value="Classic Zinc Finger"/>
    <property type="match status" value="2"/>
</dbReference>